<reference evidence="3 4" key="1">
    <citation type="submission" date="2017-01" db="EMBL/GenBank/DDBJ databases">
        <title>The cable genome- insights into the physiology and evolution of filamentous bacteria capable of sulfide oxidation via long distance electron transfer.</title>
        <authorList>
            <person name="Schreiber L."/>
            <person name="Bjerg J.T."/>
            <person name="Boggild A."/>
            <person name="Van De Vossenberg J."/>
            <person name="Meysman F."/>
            <person name="Nielsen L.P."/>
            <person name="Schramm A."/>
            <person name="Kjeldsen K.U."/>
        </authorList>
    </citation>
    <scope>NUCLEOTIDE SEQUENCE [LARGE SCALE GENOMIC DNA]</scope>
    <source>
        <strain evidence="3">MCF</strain>
    </source>
</reference>
<evidence type="ECO:0000256" key="2">
    <source>
        <dbReference type="ARBA" id="ARBA00022801"/>
    </source>
</evidence>
<comment type="similarity">
    <text evidence="1">Belongs to the 4-hydroxybenzoyl-CoA thioesterase family.</text>
</comment>
<dbReference type="AlphaFoldDB" id="A0A3S3RSA2"/>
<dbReference type="Gene3D" id="3.10.129.10">
    <property type="entry name" value="Hotdog Thioesterase"/>
    <property type="match status" value="1"/>
</dbReference>
<dbReference type="Pfam" id="PF13279">
    <property type="entry name" value="4HBT_2"/>
    <property type="match status" value="1"/>
</dbReference>
<dbReference type="CDD" id="cd00586">
    <property type="entry name" value="4HBT"/>
    <property type="match status" value="1"/>
</dbReference>
<dbReference type="EMBL" id="MTKO01000054">
    <property type="protein sequence ID" value="RWX46707.1"/>
    <property type="molecule type" value="Genomic_DNA"/>
</dbReference>
<sequence>MADLHMGMIDPIFRVQYRVIYGDTDSGGVMYNANYLRLVEIGRTELMRNWAIPYSEMERQGIILPLTESYLRYKAPARYDDLITIATSLAEVKFVSCRFHYRVTRAEEGREQLLAKGFTNHACINRQGKLMPFPDNIRESIQQVWQHKADEAV</sequence>
<evidence type="ECO:0000313" key="3">
    <source>
        <dbReference type="EMBL" id="RWX46707.1"/>
    </source>
</evidence>
<protein>
    <submittedName>
        <fullName evidence="3">Acyl-CoA thioester hydrolase</fullName>
        <ecNumber evidence="3">3.1.2.-</ecNumber>
    </submittedName>
</protein>
<gene>
    <name evidence="3" type="ORF">H206_03713</name>
</gene>
<dbReference type="Proteomes" id="UP000287853">
    <property type="component" value="Unassembled WGS sequence"/>
</dbReference>
<dbReference type="InterPro" id="IPR006684">
    <property type="entry name" value="YbgC/YbaW"/>
</dbReference>
<dbReference type="EC" id="3.1.2.-" evidence="3"/>
<dbReference type="GO" id="GO:0047617">
    <property type="term" value="F:fatty acyl-CoA hydrolase activity"/>
    <property type="evidence" value="ECO:0007669"/>
    <property type="project" value="TreeGrafter"/>
</dbReference>
<dbReference type="InterPro" id="IPR029069">
    <property type="entry name" value="HotDog_dom_sf"/>
</dbReference>
<proteinExistence type="inferred from homology"/>
<accession>A0A3S3RSA2</accession>
<keyword evidence="2 3" id="KW-0378">Hydrolase</keyword>
<comment type="caution">
    <text evidence="3">The sequence shown here is derived from an EMBL/GenBank/DDBJ whole genome shotgun (WGS) entry which is preliminary data.</text>
</comment>
<evidence type="ECO:0000256" key="1">
    <source>
        <dbReference type="ARBA" id="ARBA00005953"/>
    </source>
</evidence>
<organism evidence="3 4">
    <name type="scientific">Candidatus Electrothrix aarhusensis</name>
    <dbReference type="NCBI Taxonomy" id="1859131"/>
    <lineage>
        <taxon>Bacteria</taxon>
        <taxon>Pseudomonadati</taxon>
        <taxon>Thermodesulfobacteriota</taxon>
        <taxon>Desulfobulbia</taxon>
        <taxon>Desulfobulbales</taxon>
        <taxon>Desulfobulbaceae</taxon>
        <taxon>Candidatus Electrothrix</taxon>
    </lineage>
</organism>
<dbReference type="SUPFAM" id="SSF54637">
    <property type="entry name" value="Thioesterase/thiol ester dehydrase-isomerase"/>
    <property type="match status" value="1"/>
</dbReference>
<name>A0A3S3RSA2_9BACT</name>
<evidence type="ECO:0000313" key="4">
    <source>
        <dbReference type="Proteomes" id="UP000287853"/>
    </source>
</evidence>
<dbReference type="PANTHER" id="PTHR31793">
    <property type="entry name" value="4-HYDROXYBENZOYL-COA THIOESTERASE FAMILY MEMBER"/>
    <property type="match status" value="1"/>
</dbReference>
<dbReference type="PANTHER" id="PTHR31793:SF27">
    <property type="entry name" value="NOVEL THIOESTERASE SUPERFAMILY DOMAIN AND SAPOSIN A-TYPE DOMAIN CONTAINING PROTEIN (0610012H03RIK)"/>
    <property type="match status" value="1"/>
</dbReference>
<keyword evidence="4" id="KW-1185">Reference proteome</keyword>
<dbReference type="NCBIfam" id="TIGR00051">
    <property type="entry name" value="YbgC/FadM family acyl-CoA thioesterase"/>
    <property type="match status" value="1"/>
</dbReference>
<dbReference type="PIRSF" id="PIRSF003230">
    <property type="entry name" value="YbgC"/>
    <property type="match status" value="1"/>
</dbReference>
<dbReference type="InterPro" id="IPR050563">
    <property type="entry name" value="4-hydroxybenzoyl-CoA_TE"/>
</dbReference>